<evidence type="ECO:0000313" key="8">
    <source>
        <dbReference type="Proteomes" id="UP001501757"/>
    </source>
</evidence>
<dbReference type="Gene3D" id="3.30.450.20">
    <property type="entry name" value="PAS domain"/>
    <property type="match status" value="3"/>
</dbReference>
<name>A0ABN0X781_9ALTE</name>
<feature type="compositionally biased region" description="Polar residues" evidence="2">
    <location>
        <begin position="878"/>
        <end position="890"/>
    </location>
</feature>
<evidence type="ECO:0000313" key="7">
    <source>
        <dbReference type="EMBL" id="GAA0356888.1"/>
    </source>
</evidence>
<feature type="chain" id="PRO_5046804587" description="PAS domain-containing protein" evidence="4">
    <location>
        <begin position="23"/>
        <end position="1487"/>
    </location>
</feature>
<dbReference type="CDD" id="cd00130">
    <property type="entry name" value="PAS"/>
    <property type="match status" value="1"/>
</dbReference>
<feature type="compositionally biased region" description="Polar residues" evidence="2">
    <location>
        <begin position="1198"/>
        <end position="1210"/>
    </location>
</feature>
<dbReference type="PROSITE" id="PS50112">
    <property type="entry name" value="PAS"/>
    <property type="match status" value="1"/>
</dbReference>
<protein>
    <recommendedName>
        <fullName evidence="9">PAS domain-containing protein</fullName>
    </recommendedName>
</protein>
<keyword evidence="3" id="KW-1133">Transmembrane helix</keyword>
<feature type="transmembrane region" description="Helical" evidence="3">
    <location>
        <begin position="32"/>
        <end position="53"/>
    </location>
</feature>
<keyword evidence="3" id="KW-0812">Transmembrane</keyword>
<feature type="compositionally biased region" description="Low complexity" evidence="2">
    <location>
        <begin position="942"/>
        <end position="959"/>
    </location>
</feature>
<dbReference type="PANTHER" id="PTHR44757">
    <property type="entry name" value="DIGUANYLATE CYCLASE DGCP"/>
    <property type="match status" value="1"/>
</dbReference>
<dbReference type="InterPro" id="IPR052155">
    <property type="entry name" value="Biofilm_reg_signaling"/>
</dbReference>
<feature type="region of interest" description="Disordered" evidence="2">
    <location>
        <begin position="752"/>
        <end position="783"/>
    </location>
</feature>
<dbReference type="Pfam" id="PF00989">
    <property type="entry name" value="PAS"/>
    <property type="match status" value="1"/>
</dbReference>
<feature type="domain" description="PAC" evidence="6">
    <location>
        <begin position="387"/>
        <end position="439"/>
    </location>
</feature>
<dbReference type="InterPro" id="IPR035965">
    <property type="entry name" value="PAS-like_dom_sf"/>
</dbReference>
<feature type="compositionally biased region" description="Basic and acidic residues" evidence="2">
    <location>
        <begin position="923"/>
        <end position="941"/>
    </location>
</feature>
<dbReference type="InterPro" id="IPR013767">
    <property type="entry name" value="PAS_fold"/>
</dbReference>
<dbReference type="SUPFAM" id="SSF57997">
    <property type="entry name" value="Tropomyosin"/>
    <property type="match status" value="1"/>
</dbReference>
<feature type="coiled-coil region" evidence="1">
    <location>
        <begin position="603"/>
        <end position="630"/>
    </location>
</feature>
<feature type="region of interest" description="Disordered" evidence="2">
    <location>
        <begin position="798"/>
        <end position="829"/>
    </location>
</feature>
<dbReference type="InterPro" id="IPR000014">
    <property type="entry name" value="PAS"/>
</dbReference>
<evidence type="ECO:0000256" key="3">
    <source>
        <dbReference type="SAM" id="Phobius"/>
    </source>
</evidence>
<dbReference type="PROSITE" id="PS50113">
    <property type="entry name" value="PAC"/>
    <property type="match status" value="1"/>
</dbReference>
<keyword evidence="8" id="KW-1185">Reference proteome</keyword>
<feature type="signal peptide" evidence="4">
    <location>
        <begin position="1"/>
        <end position="22"/>
    </location>
</feature>
<reference evidence="7 8" key="1">
    <citation type="journal article" date="2019" name="Int. J. Syst. Evol. Microbiol.">
        <title>The Global Catalogue of Microorganisms (GCM) 10K type strain sequencing project: providing services to taxonomists for standard genome sequencing and annotation.</title>
        <authorList>
            <consortium name="The Broad Institute Genomics Platform"/>
            <consortium name="The Broad Institute Genome Sequencing Center for Infectious Disease"/>
            <person name="Wu L."/>
            <person name="Ma J."/>
        </authorList>
    </citation>
    <scope>NUCLEOTIDE SEQUENCE [LARGE SCALE GENOMIC DNA]</scope>
    <source>
        <strain evidence="7 8">JCM 13378</strain>
    </source>
</reference>
<proteinExistence type="predicted"/>
<dbReference type="NCBIfam" id="TIGR00229">
    <property type="entry name" value="sensory_box"/>
    <property type="match status" value="2"/>
</dbReference>
<evidence type="ECO:0000256" key="4">
    <source>
        <dbReference type="SAM" id="SignalP"/>
    </source>
</evidence>
<dbReference type="PANTHER" id="PTHR44757:SF2">
    <property type="entry name" value="BIOFILM ARCHITECTURE MAINTENANCE PROTEIN MBAA"/>
    <property type="match status" value="1"/>
</dbReference>
<gene>
    <name evidence="7" type="ORF">GCM10009092_21420</name>
</gene>
<sequence>MLTHSATRVVLCSLLFSPFSYASIDLVHKLDAQIIVAAFCAVLLLSIGIWLWLRARVKRQQSQIAQLNEQTQAKQALLDGFNLGMLHLDEQGSILYINRIAAFWLGSKAQDLTGKLLSNVLQGDAADKLLGALSCLVDCKTQWYCEKHQRHILLGAHPLAKPKDQLAMVVTLQDVTYYQAQIDTQQRQWQVSCELNQRAGIGKLDINLKEKLVRLDKQMMTWLALTDPEQSLDSFRSKLDSSCWANWQIALEQGGEQGQLSLSGVLASQSGPLPVTLLGQVVKWDSEHKPLNIHLQVSDQLAFEQAKQQLKAARNQFKALLGASAQPLYLLDSRGCFSDCNLAFQRLFGINQMQVQGKTPAEAGLFDEAINTWQQSSDLALSSMVGQGREFNLTLKDGKVHPLRFRLQPLKDSEGNSGGLLGQIEDLSELRAMQAQVEHKQQQLEQFLQHSPLAIALMDEEEHLRQANNLMLKRFGYSEPELNKLSLYQLFSEPGQAARAAKQLQKGNLDSFHASLKDKQGKLHPSEIFVQSLGQGQHLCWIADVSEKAFQQDKFDNLLEHSSLAMAVLTDTGFSRLNPAACAYFGIQDEQQLFGFYPYSEGLNTDAEAAARLKQKLDQLKQDGKALSLVWQHQHGHEALPCQATYVPMFKGGVLDSVLCIWMDMRAIHQAAAERLEAINLRQAAERQMAEQQQLLQNSQDQLASKAKSLVDTQSKLQSAEQNLSQQQSQLKDLQQAHQSVTENLQKLQQDYSDSRAQLADSQRDNAELEEQLAQSSSKVGALEKQRNDIADALQHSERQFQRAQQQLRASEEASNQLKAEQGNQAQRMQQLVEQNNSLKQSMGKKDQQIAEVSGQISSLQSQLLSSAQASESLREQLANQRKASEQAQQQHRETEQRCRLAQAELSNKLRHIEHLQYEMQKVEEMSHQQRDDLEEQHKALQQELQAKQQQLQDTQQALDETRKQSELEKQEKAAKQADLNRLQQELNDMQAQAGQQQQQAEQADQLWRQQQQALQAELQHKQQQLQQAEAVLADAKQQTEAEKAEKARQQQVYAQLQAELKEVEQRAAKQQAQISQSDQQWQSQQQTMQAELAAKQQQLQDSQARLDAFQRQADEEKQQRLEQQMKLEQLKVELTDVEGRATRQKEMMQGSDEQWRQHQAEIEAQKQQLQQALEQARQQNLQMEDKLKDRLAELQRAESQVQQNQSGEQKLQHELEQARQAADALQARLAQQEAQEVSLQQQLASQQQVLKDSEQNIHKLEQSQASLTAQLQQVQQQYEQSRKQLSDQGSSQSDLNQRLQQLEDELQQNRAQLDSKENALQQAQQALQSSQLKMAEQEQALVDAHRQELQQARSEQVQVASAKPAIVEQPMPDNPAVWFDLLPYLQKNPQTGSLAAALTQLMQALEDATQQADTAINNEDTRAMLQAMKRLVALAEQINSEPLVDLTSRLEAAGKLGHLDSISIFWPNVKRSLITTMRVIYSHLEG</sequence>
<evidence type="ECO:0000259" key="5">
    <source>
        <dbReference type="PROSITE" id="PS50112"/>
    </source>
</evidence>
<feature type="compositionally biased region" description="Polar residues" evidence="2">
    <location>
        <begin position="813"/>
        <end position="829"/>
    </location>
</feature>
<dbReference type="InterPro" id="IPR000700">
    <property type="entry name" value="PAS-assoc_C"/>
</dbReference>
<evidence type="ECO:0000256" key="1">
    <source>
        <dbReference type="SAM" id="Coils"/>
    </source>
</evidence>
<feature type="region of interest" description="Disordered" evidence="2">
    <location>
        <begin position="875"/>
        <end position="898"/>
    </location>
</feature>
<comment type="caution">
    <text evidence="7">The sequence shown here is derived from an EMBL/GenBank/DDBJ whole genome shotgun (WGS) entry which is preliminary data.</text>
</comment>
<dbReference type="Pfam" id="PF13188">
    <property type="entry name" value="PAS_8"/>
    <property type="match status" value="1"/>
</dbReference>
<dbReference type="Pfam" id="PF13426">
    <property type="entry name" value="PAS_9"/>
    <property type="match status" value="2"/>
</dbReference>
<feature type="region of interest" description="Disordered" evidence="2">
    <location>
        <begin position="1197"/>
        <end position="1218"/>
    </location>
</feature>
<keyword evidence="1" id="KW-0175">Coiled coil</keyword>
<accession>A0ABN0X781</accession>
<dbReference type="EMBL" id="BAAAEI010000010">
    <property type="protein sequence ID" value="GAA0356888.1"/>
    <property type="molecule type" value="Genomic_DNA"/>
</dbReference>
<evidence type="ECO:0000259" key="6">
    <source>
        <dbReference type="PROSITE" id="PS50113"/>
    </source>
</evidence>
<evidence type="ECO:0000256" key="2">
    <source>
        <dbReference type="SAM" id="MobiDB-lite"/>
    </source>
</evidence>
<dbReference type="SMART" id="SM00091">
    <property type="entry name" value="PAS"/>
    <property type="match status" value="4"/>
</dbReference>
<feature type="region of interest" description="Disordered" evidence="2">
    <location>
        <begin position="923"/>
        <end position="978"/>
    </location>
</feature>
<keyword evidence="4" id="KW-0732">Signal</keyword>
<dbReference type="Proteomes" id="UP001501757">
    <property type="component" value="Unassembled WGS sequence"/>
</dbReference>
<evidence type="ECO:0008006" key="9">
    <source>
        <dbReference type="Google" id="ProtNLM"/>
    </source>
</evidence>
<organism evidence="7 8">
    <name type="scientific">Bowmanella denitrificans</name>
    <dbReference type="NCBI Taxonomy" id="366582"/>
    <lineage>
        <taxon>Bacteria</taxon>
        <taxon>Pseudomonadati</taxon>
        <taxon>Pseudomonadota</taxon>
        <taxon>Gammaproteobacteria</taxon>
        <taxon>Alteromonadales</taxon>
        <taxon>Alteromonadaceae</taxon>
        <taxon>Bowmanella</taxon>
    </lineage>
</organism>
<dbReference type="SUPFAM" id="SSF55785">
    <property type="entry name" value="PYP-like sensor domain (PAS domain)"/>
    <property type="match status" value="3"/>
</dbReference>
<keyword evidence="3" id="KW-0472">Membrane</keyword>
<feature type="domain" description="PAS" evidence="5">
    <location>
        <begin position="313"/>
        <end position="359"/>
    </location>
</feature>
<feature type="compositionally biased region" description="Basic and acidic residues" evidence="2">
    <location>
        <begin position="960"/>
        <end position="976"/>
    </location>
</feature>
<dbReference type="RefSeq" id="WP_343844810.1">
    <property type="nucleotide sequence ID" value="NZ_BAAAEI010000010.1"/>
</dbReference>